<protein>
    <submittedName>
        <fullName evidence="1">Uncharacterized protein</fullName>
    </submittedName>
</protein>
<proteinExistence type="predicted"/>
<dbReference type="AlphaFoldDB" id="A0A1F7HVL9"/>
<evidence type="ECO:0000313" key="1">
    <source>
        <dbReference type="EMBL" id="OGK35194.1"/>
    </source>
</evidence>
<sequence>MAQAGQLMITMIHAVAAEAGFTGQKAYVPVEGSVYAKGEGIQSIMKKTSQELHPGNQLEIKEVNGLEGMIQYAMYHSTLKLNTLSEDTSY</sequence>
<comment type="caution">
    <text evidence="1">The sequence shown here is derived from an EMBL/GenBank/DDBJ whole genome shotgun (WGS) entry which is preliminary data.</text>
</comment>
<evidence type="ECO:0000313" key="2">
    <source>
        <dbReference type="Proteomes" id="UP000178853"/>
    </source>
</evidence>
<reference evidence="1 2" key="1">
    <citation type="journal article" date="2016" name="Nat. Commun.">
        <title>Thousands of microbial genomes shed light on interconnected biogeochemical processes in an aquifer system.</title>
        <authorList>
            <person name="Anantharaman K."/>
            <person name="Brown C.T."/>
            <person name="Hug L.A."/>
            <person name="Sharon I."/>
            <person name="Castelle C.J."/>
            <person name="Probst A.J."/>
            <person name="Thomas B.C."/>
            <person name="Singh A."/>
            <person name="Wilkins M.J."/>
            <person name="Karaoz U."/>
            <person name="Brodie E.L."/>
            <person name="Williams K.H."/>
            <person name="Hubbard S.S."/>
            <person name="Banfield J.F."/>
        </authorList>
    </citation>
    <scope>NUCLEOTIDE SEQUENCE [LARGE SCALE GENOMIC DNA]</scope>
</reference>
<gene>
    <name evidence="1" type="ORF">A3F60_03715</name>
</gene>
<name>A0A1F7HVL9_9BACT</name>
<dbReference type="Proteomes" id="UP000178853">
    <property type="component" value="Unassembled WGS sequence"/>
</dbReference>
<accession>A0A1F7HVL9</accession>
<dbReference type="EMBL" id="MGAA01000069">
    <property type="protein sequence ID" value="OGK35194.1"/>
    <property type="molecule type" value="Genomic_DNA"/>
</dbReference>
<organism evidence="1 2">
    <name type="scientific">Candidatus Roizmanbacteria bacterium RIFCSPHIGHO2_12_FULL_39_8</name>
    <dbReference type="NCBI Taxonomy" id="1802050"/>
    <lineage>
        <taxon>Bacteria</taxon>
        <taxon>Candidatus Roizmaniibacteriota</taxon>
    </lineage>
</organism>